<dbReference type="EMBL" id="WRPM01000101">
    <property type="protein sequence ID" value="MVT27534.1"/>
    <property type="molecule type" value="Genomic_DNA"/>
</dbReference>
<dbReference type="Gene3D" id="1.10.30.50">
    <property type="match status" value="1"/>
</dbReference>
<evidence type="ECO:0000259" key="3">
    <source>
        <dbReference type="SMART" id="SM00507"/>
    </source>
</evidence>
<feature type="compositionally biased region" description="Basic and acidic residues" evidence="2">
    <location>
        <begin position="1"/>
        <end position="16"/>
    </location>
</feature>
<dbReference type="GO" id="GO:0004519">
    <property type="term" value="F:endonuclease activity"/>
    <property type="evidence" value="ECO:0007669"/>
    <property type="project" value="InterPro"/>
</dbReference>
<evidence type="ECO:0000256" key="1">
    <source>
        <dbReference type="ARBA" id="ARBA00023450"/>
    </source>
</evidence>
<reference evidence="4 5" key="1">
    <citation type="submission" date="2019-12" db="EMBL/GenBank/DDBJ databases">
        <title>Nesterenkonia muleiensis sp. nov., a novel actinobacterium isolated from sap of Populus euphratica.</title>
        <authorList>
            <person name="Wang R."/>
        </authorList>
    </citation>
    <scope>NUCLEOTIDE SEQUENCE [LARGE SCALE GENOMIC DNA]</scope>
    <source>
        <strain evidence="4 5">F10</strain>
    </source>
</reference>
<dbReference type="OrthoDB" id="5197219at2"/>
<dbReference type="InterPro" id="IPR003870">
    <property type="entry name" value="DUF222"/>
</dbReference>
<dbReference type="RefSeq" id="WP_157325554.1">
    <property type="nucleotide sequence ID" value="NZ_BMFX01000003.1"/>
</dbReference>
<accession>A0A7K1UM69</accession>
<evidence type="ECO:0000313" key="4">
    <source>
        <dbReference type="EMBL" id="MVT27534.1"/>
    </source>
</evidence>
<dbReference type="GO" id="GO:0003676">
    <property type="term" value="F:nucleic acid binding"/>
    <property type="evidence" value="ECO:0007669"/>
    <property type="project" value="InterPro"/>
</dbReference>
<dbReference type="AlphaFoldDB" id="A0A7K1UM69"/>
<dbReference type="SMART" id="SM00507">
    <property type="entry name" value="HNHc"/>
    <property type="match status" value="1"/>
</dbReference>
<protein>
    <submittedName>
        <fullName evidence="4">DUF222 domain-containing protein</fullName>
    </submittedName>
</protein>
<evidence type="ECO:0000313" key="5">
    <source>
        <dbReference type="Proteomes" id="UP000460157"/>
    </source>
</evidence>
<evidence type="ECO:0000256" key="2">
    <source>
        <dbReference type="SAM" id="MobiDB-lite"/>
    </source>
</evidence>
<gene>
    <name evidence="4" type="ORF">GNZ21_14435</name>
</gene>
<feature type="region of interest" description="Disordered" evidence="2">
    <location>
        <begin position="1"/>
        <end position="38"/>
    </location>
</feature>
<feature type="region of interest" description="Disordered" evidence="2">
    <location>
        <begin position="323"/>
        <end position="360"/>
    </location>
</feature>
<dbReference type="Pfam" id="PF02720">
    <property type="entry name" value="DUF222"/>
    <property type="match status" value="1"/>
</dbReference>
<dbReference type="GO" id="GO:0008270">
    <property type="term" value="F:zinc ion binding"/>
    <property type="evidence" value="ECO:0007669"/>
    <property type="project" value="InterPro"/>
</dbReference>
<keyword evidence="5" id="KW-1185">Reference proteome</keyword>
<proteinExistence type="inferred from homology"/>
<dbReference type="InterPro" id="IPR003615">
    <property type="entry name" value="HNH_nuc"/>
</dbReference>
<dbReference type="Pfam" id="PF01844">
    <property type="entry name" value="HNH"/>
    <property type="match status" value="1"/>
</dbReference>
<organism evidence="4 5">
    <name type="scientific">Nesterenkonia alkaliphila</name>
    <dbReference type="NCBI Taxonomy" id="1463631"/>
    <lineage>
        <taxon>Bacteria</taxon>
        <taxon>Bacillati</taxon>
        <taxon>Actinomycetota</taxon>
        <taxon>Actinomycetes</taxon>
        <taxon>Micrococcales</taxon>
        <taxon>Micrococcaceae</taxon>
        <taxon>Nesterenkonia</taxon>
    </lineage>
</organism>
<name>A0A7K1UM69_9MICC</name>
<dbReference type="CDD" id="cd00085">
    <property type="entry name" value="HNHc"/>
    <property type="match status" value="1"/>
</dbReference>
<dbReference type="InterPro" id="IPR002711">
    <property type="entry name" value="HNH"/>
</dbReference>
<sequence>MDREPDREGTERHDAAGDSPASAGIPERPPQPLLSSDVLPGWQMERDLRIARAAQLAWMVELRREYVREADQHSREILDSAIRREASQTRIDIIKGTALHRAQEAGRAAEMHIAQAVGRSEYVVASEINAAERVQSKMPRVWRAFTTGRICDLRLRRIAATLEKLRTAEAVEKLDEQAAEYAETHRLGQVKDWLKGFEHTAEPAHAAERFAAAARQRRVTVTEVEDGMSLLSALLPSLTAHALKRRLDAAARSATEHIPHNPLIAEHTLELQHRDSDSQLARLAAGSAVVPEEFSSPGVSAGFSIGSESQVGRLRVPTLHIIDGSSADPASAEEPDPSASQPQTFQELPATREDGDPRSMDQRAADAFCAWLLNTQTPDELSTAAQIGILVEEATLTGVSDQPGFTRDGKIPVPARNLRDWLRAQTEQLSWYQLLHPPPEDRPSGENLLAVHAEGRYPPERLRVALWFRDRTCSAPGCSVPAEHCDIDHIIPWPEGETNAENLELLCRRHHRLKSWGYDVHLPSFTADLAFAA</sequence>
<comment type="similarity">
    <text evidence="1">Belongs to the Rv1128c/1148c/1588c/1702c/1945/3466 family.</text>
</comment>
<dbReference type="Proteomes" id="UP000460157">
    <property type="component" value="Unassembled WGS sequence"/>
</dbReference>
<feature type="compositionally biased region" description="Basic and acidic residues" evidence="2">
    <location>
        <begin position="350"/>
        <end position="360"/>
    </location>
</feature>
<comment type="caution">
    <text evidence="4">The sequence shown here is derived from an EMBL/GenBank/DDBJ whole genome shotgun (WGS) entry which is preliminary data.</text>
</comment>
<feature type="domain" description="HNH nuclease" evidence="3">
    <location>
        <begin position="461"/>
        <end position="512"/>
    </location>
</feature>